<keyword evidence="1" id="KW-1133">Transmembrane helix</keyword>
<protein>
    <recommendedName>
        <fullName evidence="2">HTH LytTR-type domain-containing protein</fullName>
    </recommendedName>
</protein>
<proteinExistence type="predicted"/>
<dbReference type="eggNOG" id="COG3279">
    <property type="taxonomic scope" value="Bacteria"/>
</dbReference>
<accession>I2GFP0</accession>
<keyword evidence="1" id="KW-0812">Transmembrane</keyword>
<name>I2GFP0_9BACT</name>
<comment type="caution">
    <text evidence="3">The sequence shown here is derived from an EMBL/GenBank/DDBJ whole genome shotgun (WGS) entry which is preliminary data.</text>
</comment>
<dbReference type="InterPro" id="IPR007492">
    <property type="entry name" value="LytTR_DNA-bd_dom"/>
</dbReference>
<keyword evidence="1" id="KW-0472">Membrane</keyword>
<feature type="transmembrane region" description="Helical" evidence="1">
    <location>
        <begin position="129"/>
        <end position="148"/>
    </location>
</feature>
<dbReference type="GO" id="GO:0003677">
    <property type="term" value="F:DNA binding"/>
    <property type="evidence" value="ECO:0007669"/>
    <property type="project" value="InterPro"/>
</dbReference>
<evidence type="ECO:0000256" key="1">
    <source>
        <dbReference type="SAM" id="Phobius"/>
    </source>
</evidence>
<dbReference type="EMBL" id="CAIT01000005">
    <property type="protein sequence ID" value="CCH52715.1"/>
    <property type="molecule type" value="Genomic_DNA"/>
</dbReference>
<evidence type="ECO:0000313" key="4">
    <source>
        <dbReference type="Proteomes" id="UP000009309"/>
    </source>
</evidence>
<dbReference type="AlphaFoldDB" id="I2GFP0"/>
<dbReference type="Proteomes" id="UP000009309">
    <property type="component" value="Unassembled WGS sequence"/>
</dbReference>
<feature type="transmembrane region" description="Helical" evidence="1">
    <location>
        <begin position="57"/>
        <end position="78"/>
    </location>
</feature>
<dbReference type="Pfam" id="PF04397">
    <property type="entry name" value="LytTR"/>
    <property type="match status" value="1"/>
</dbReference>
<reference evidence="3 4" key="1">
    <citation type="journal article" date="2012" name="J. Bacteriol.">
        <title>Genome Sequence of the Filamentous Bacterium Fibrisoma limi BUZ 3T.</title>
        <authorList>
            <person name="Filippini M."/>
            <person name="Qi W."/>
            <person name="Jaenicke S."/>
            <person name="Goesmann A."/>
            <person name="Smits T.H."/>
            <person name="Bagheri H.C."/>
        </authorList>
    </citation>
    <scope>NUCLEOTIDE SEQUENCE [LARGE SCALE GENOMIC DNA]</scope>
    <source>
        <strain evidence="4">BUZ 3T</strain>
    </source>
</reference>
<dbReference type="Gene3D" id="2.40.50.1020">
    <property type="entry name" value="LytTr DNA-binding domain"/>
    <property type="match status" value="1"/>
</dbReference>
<dbReference type="PANTHER" id="PTHR37299:SF1">
    <property type="entry name" value="STAGE 0 SPORULATION PROTEIN A HOMOLOG"/>
    <property type="match status" value="1"/>
</dbReference>
<evidence type="ECO:0000313" key="3">
    <source>
        <dbReference type="EMBL" id="CCH52715.1"/>
    </source>
</evidence>
<keyword evidence="4" id="KW-1185">Reference proteome</keyword>
<gene>
    <name evidence="3" type="ORF">BN8_01734</name>
</gene>
<feature type="transmembrane region" description="Helical" evidence="1">
    <location>
        <begin position="34"/>
        <end position="50"/>
    </location>
</feature>
<evidence type="ECO:0000259" key="2">
    <source>
        <dbReference type="PROSITE" id="PS50930"/>
    </source>
</evidence>
<feature type="domain" description="HTH LytTR-type" evidence="2">
    <location>
        <begin position="231"/>
        <end position="296"/>
    </location>
</feature>
<dbReference type="STRING" id="1185876.BN8_01734"/>
<dbReference type="InterPro" id="IPR046947">
    <property type="entry name" value="LytR-like"/>
</dbReference>
<dbReference type="SMART" id="SM00850">
    <property type="entry name" value="LytTR"/>
    <property type="match status" value="1"/>
</dbReference>
<organism evidence="3 4">
    <name type="scientific">Fibrisoma limi BUZ 3</name>
    <dbReference type="NCBI Taxonomy" id="1185876"/>
    <lineage>
        <taxon>Bacteria</taxon>
        <taxon>Pseudomonadati</taxon>
        <taxon>Bacteroidota</taxon>
        <taxon>Cytophagia</taxon>
        <taxon>Cytophagales</taxon>
        <taxon>Spirosomataceae</taxon>
        <taxon>Fibrisoma</taxon>
    </lineage>
</organism>
<sequence>MSEPLFLPMLQSVRAFLNYPLAEDFSLRNTIRESLLASFYVFGFITLINLRQFNWKLVGGAFLLGAGCFIASLAANWIAPRLLPSWYDEERWTVGKHIPHTLFVLLCISAMNQLLLTAMDFGKPPFWQMYLYVTLIGFFPITLGVLAAERRRFAGNTTQALAVNVQLERLQETSPVLPEPQQATITLMSDNGKEKLSLHPDQLVYVESVGNYVDVHWLNVNTPQKTVLRNTLKDVEAALRDFSQFFRCHRAYIVNLKAVSHTEGNARGYQLTLTGATAGIPVSRSYLDAFDARMATLS</sequence>
<dbReference type="GO" id="GO:0000156">
    <property type="term" value="F:phosphorelay response regulator activity"/>
    <property type="evidence" value="ECO:0007669"/>
    <property type="project" value="InterPro"/>
</dbReference>
<dbReference type="PANTHER" id="PTHR37299">
    <property type="entry name" value="TRANSCRIPTIONAL REGULATOR-RELATED"/>
    <property type="match status" value="1"/>
</dbReference>
<dbReference type="PROSITE" id="PS50930">
    <property type="entry name" value="HTH_LYTTR"/>
    <property type="match status" value="1"/>
</dbReference>